<dbReference type="InterPro" id="IPR036322">
    <property type="entry name" value="WD40_repeat_dom_sf"/>
</dbReference>
<dbReference type="EnsemblPlants" id="LPERR02G03960.1">
    <property type="protein sequence ID" value="LPERR02G03960.1"/>
    <property type="gene ID" value="LPERR02G03960"/>
</dbReference>
<feature type="region of interest" description="Disordered" evidence="1">
    <location>
        <begin position="1"/>
        <end position="84"/>
    </location>
</feature>
<evidence type="ECO:0000313" key="3">
    <source>
        <dbReference type="Proteomes" id="UP000032180"/>
    </source>
</evidence>
<dbReference type="Pfam" id="PF25463">
    <property type="entry name" value="DUF7899"/>
    <property type="match status" value="1"/>
</dbReference>
<keyword evidence="3" id="KW-1185">Reference proteome</keyword>
<protein>
    <submittedName>
        <fullName evidence="2">Uncharacterized protein</fullName>
    </submittedName>
</protein>
<name>A0A0D9VCF4_9ORYZ</name>
<dbReference type="InterPro" id="IPR015943">
    <property type="entry name" value="WD40/YVTN_repeat-like_dom_sf"/>
</dbReference>
<dbReference type="AlphaFoldDB" id="A0A0D9VCF4"/>
<dbReference type="SUPFAM" id="SSF50978">
    <property type="entry name" value="WD40 repeat-like"/>
    <property type="match status" value="1"/>
</dbReference>
<organism evidence="2 3">
    <name type="scientific">Leersia perrieri</name>
    <dbReference type="NCBI Taxonomy" id="77586"/>
    <lineage>
        <taxon>Eukaryota</taxon>
        <taxon>Viridiplantae</taxon>
        <taxon>Streptophyta</taxon>
        <taxon>Embryophyta</taxon>
        <taxon>Tracheophyta</taxon>
        <taxon>Spermatophyta</taxon>
        <taxon>Magnoliopsida</taxon>
        <taxon>Liliopsida</taxon>
        <taxon>Poales</taxon>
        <taxon>Poaceae</taxon>
        <taxon>BOP clade</taxon>
        <taxon>Oryzoideae</taxon>
        <taxon>Oryzeae</taxon>
        <taxon>Oryzinae</taxon>
        <taxon>Leersia</taxon>
    </lineage>
</organism>
<reference evidence="2" key="3">
    <citation type="submission" date="2015-04" db="UniProtKB">
        <authorList>
            <consortium name="EnsemblPlants"/>
        </authorList>
    </citation>
    <scope>IDENTIFICATION</scope>
</reference>
<dbReference type="Proteomes" id="UP000032180">
    <property type="component" value="Chromosome 2"/>
</dbReference>
<dbReference type="PANTHER" id="PTHR31789">
    <property type="entry name" value="OS05G0482600 PROTEIN"/>
    <property type="match status" value="1"/>
</dbReference>
<dbReference type="InterPro" id="IPR057221">
    <property type="entry name" value="DUF7899"/>
</dbReference>
<evidence type="ECO:0000256" key="1">
    <source>
        <dbReference type="SAM" id="MobiDB-lite"/>
    </source>
</evidence>
<reference evidence="2 3" key="1">
    <citation type="submission" date="2012-08" db="EMBL/GenBank/DDBJ databases">
        <title>Oryza genome evolution.</title>
        <authorList>
            <person name="Wing R.A."/>
        </authorList>
    </citation>
    <scope>NUCLEOTIDE SEQUENCE</scope>
</reference>
<accession>A0A0D9VCF4</accession>
<dbReference type="eggNOG" id="ENOG502QS54">
    <property type="taxonomic scope" value="Eukaryota"/>
</dbReference>
<sequence>MRIALLPGDSPDHGQDDQDGGGGGQKNSRKRRRRVIFEEDDDDEEAASAPARPSLEMTADLSCTRGGSAGVSTAKTPGDEALQGWQDKQQNKRLNTVMKLRSREIGFCRSIGRPLGSGSFMPRPPSFSQEVFSAIENQTVFDIYGLKGDIRRFERPIKKRSAVLQILPLKDIVAVVLCSGLGFVLSRVTNKLVAILNNHEDEVIASIFWKKEDKSLIMNSTRLSVDPMIHRLTSKPLKFLGSNDKNSGHQIFETENIKWPDNVEFCAPNARALIKQKSTYRVFDLTDYSLLYQIPELEQVHNAHPFRIYSAESFEEMHSFMLINISKRLEIEPILHDKIIIKEKFANENGHMQILGLHSSNMVKVPIGKFHFHALHGRNLFLSFQEKSTELRDLQGNVVRNFEDHVLSEMNNVNDKLCVTEDEDVVISQCKSEGFGAVHISSIETRKCITTINNKVVVSALAYNPDLNEIYIGTSRGELQIWSWKAILNKPEQECWSK</sequence>
<dbReference type="Gramene" id="LPERR02G03960.1">
    <property type="protein sequence ID" value="LPERR02G03960.1"/>
    <property type="gene ID" value="LPERR02G03960"/>
</dbReference>
<dbReference type="PANTHER" id="PTHR31789:SF9">
    <property type="entry name" value="EXPRESSED PROTEIN"/>
    <property type="match status" value="1"/>
</dbReference>
<dbReference type="HOGENOM" id="CLU_017678_0_0_1"/>
<evidence type="ECO:0000313" key="2">
    <source>
        <dbReference type="EnsemblPlants" id="LPERR02G03960.1"/>
    </source>
</evidence>
<proteinExistence type="predicted"/>
<dbReference type="Gene3D" id="2.130.10.10">
    <property type="entry name" value="YVTN repeat-like/Quinoprotein amine dehydrogenase"/>
    <property type="match status" value="1"/>
</dbReference>
<reference evidence="3" key="2">
    <citation type="submission" date="2013-12" db="EMBL/GenBank/DDBJ databases">
        <authorList>
            <person name="Yu Y."/>
            <person name="Lee S."/>
            <person name="de Baynast K."/>
            <person name="Wissotski M."/>
            <person name="Liu L."/>
            <person name="Talag J."/>
            <person name="Goicoechea J."/>
            <person name="Angelova A."/>
            <person name="Jetty R."/>
            <person name="Kudrna D."/>
            <person name="Golser W."/>
            <person name="Rivera L."/>
            <person name="Zhang J."/>
            <person name="Wing R."/>
        </authorList>
    </citation>
    <scope>NUCLEOTIDE SEQUENCE</scope>
</reference>